<gene>
    <name evidence="3" type="ORF">BCR41DRAFT_107728</name>
    <name evidence="2" type="ORF">BCR41DRAFT_115385</name>
</gene>
<organism evidence="3 4">
    <name type="scientific">Lobosporangium transversale</name>
    <dbReference type="NCBI Taxonomy" id="64571"/>
    <lineage>
        <taxon>Eukaryota</taxon>
        <taxon>Fungi</taxon>
        <taxon>Fungi incertae sedis</taxon>
        <taxon>Mucoromycota</taxon>
        <taxon>Mortierellomycotina</taxon>
        <taxon>Mortierellomycetes</taxon>
        <taxon>Mortierellales</taxon>
        <taxon>Mortierellaceae</taxon>
        <taxon>Lobosporangium</taxon>
    </lineage>
</organism>
<feature type="compositionally biased region" description="Polar residues" evidence="1">
    <location>
        <begin position="212"/>
        <end position="226"/>
    </location>
</feature>
<feature type="region of interest" description="Disordered" evidence="1">
    <location>
        <begin position="102"/>
        <end position="124"/>
    </location>
</feature>
<evidence type="ECO:0000313" key="4">
    <source>
        <dbReference type="Proteomes" id="UP000193648"/>
    </source>
</evidence>
<dbReference type="Proteomes" id="UP000193648">
    <property type="component" value="Unassembled WGS sequence"/>
</dbReference>
<dbReference type="RefSeq" id="XP_021879792.1">
    <property type="nucleotide sequence ID" value="XM_022019354.1"/>
</dbReference>
<reference evidence="3 4" key="1">
    <citation type="submission" date="2016-07" db="EMBL/GenBank/DDBJ databases">
        <title>Pervasive Adenine N6-methylation of Active Genes in Fungi.</title>
        <authorList>
            <consortium name="DOE Joint Genome Institute"/>
            <person name="Mondo S.J."/>
            <person name="Dannebaum R.O."/>
            <person name="Kuo R.C."/>
            <person name="Labutti K."/>
            <person name="Haridas S."/>
            <person name="Kuo A."/>
            <person name="Salamov A."/>
            <person name="Ahrendt S.R."/>
            <person name="Lipzen A."/>
            <person name="Sullivan W."/>
            <person name="Andreopoulos W.B."/>
            <person name="Clum A."/>
            <person name="Lindquist E."/>
            <person name="Daum C."/>
            <person name="Ramamoorthy G.K."/>
            <person name="Gryganskyi A."/>
            <person name="Culley D."/>
            <person name="Magnuson J.K."/>
            <person name="James T.Y."/>
            <person name="O'Malley M.A."/>
            <person name="Stajich J.E."/>
            <person name="Spatafora J.W."/>
            <person name="Visel A."/>
            <person name="Grigoriev I.V."/>
        </authorList>
    </citation>
    <scope>NUCLEOTIDE SEQUENCE [LARGE SCALE GENOMIC DNA]</scope>
    <source>
        <strain evidence="3 4">NRRL 3116</strain>
    </source>
</reference>
<dbReference type="GeneID" id="33561199"/>
<accession>A0A1Y2GJS1</accession>
<name>A0A1Y2GJS1_9FUNG</name>
<dbReference type="OrthoDB" id="2447952at2759"/>
<comment type="caution">
    <text evidence="3">The sequence shown here is derived from an EMBL/GenBank/DDBJ whole genome shotgun (WGS) entry which is preliminary data.</text>
</comment>
<evidence type="ECO:0000313" key="3">
    <source>
        <dbReference type="EMBL" id="ORZ11695.1"/>
    </source>
</evidence>
<feature type="compositionally biased region" description="Basic residues" evidence="1">
    <location>
        <begin position="159"/>
        <end position="176"/>
    </location>
</feature>
<protein>
    <submittedName>
        <fullName evidence="3">Uncharacterized protein</fullName>
    </submittedName>
</protein>
<proteinExistence type="predicted"/>
<evidence type="ECO:0000256" key="1">
    <source>
        <dbReference type="SAM" id="MobiDB-lite"/>
    </source>
</evidence>
<keyword evidence="4" id="KW-1185">Reference proteome</keyword>
<sequence length="226" mass="24502">MMLSFSSKTLRPWSWKAHPNDTSTAVTIVGSTPAFGIGAFRAQDNQTNEDDALYAAEPPKKRQRSAAAVILGAAVETVIFTSAVALSAYQLLTGKGRQQLDATMSSPTAESAKATPAAPQGNGEPVFEKSVVQMKSAPVDIPTRTIQRRDSSSGVLGKSLHHNTHRHKSRNYKHSSYKSPRGHGLSISLPHAYDNDYLSKDSLPMPERPKQAQKTTTSNFSGWKPN</sequence>
<dbReference type="EMBL" id="MCFF01000027">
    <property type="protein sequence ID" value="ORZ11695.1"/>
    <property type="molecule type" value="Genomic_DNA"/>
</dbReference>
<evidence type="ECO:0000313" key="2">
    <source>
        <dbReference type="EMBL" id="ORZ11000.1"/>
    </source>
</evidence>
<dbReference type="EMBL" id="MCFF01000029">
    <property type="protein sequence ID" value="ORZ11000.1"/>
    <property type="molecule type" value="Genomic_DNA"/>
</dbReference>
<dbReference type="AlphaFoldDB" id="A0A1Y2GJS1"/>
<dbReference type="InParanoid" id="A0A1Y2GJS1"/>
<feature type="region of interest" description="Disordered" evidence="1">
    <location>
        <begin position="138"/>
        <end position="226"/>
    </location>
</feature>